<proteinExistence type="predicted"/>
<name>A0A8G2F2T0_9BACT</name>
<sequence length="118" mass="14594">MPEQYELGFDVGTTVPERLRRRRVRMPATSETDLSNRRMRVNDRNRTLIARYYYWTEIRRRRFDDVMYILSKQEFFVEERTISNALLDLSDYLNDLYKVKKEARELKKEFPSWNWDNN</sequence>
<evidence type="ECO:0000313" key="1">
    <source>
        <dbReference type="EMBL" id="SEF86526.1"/>
    </source>
</evidence>
<dbReference type="RefSeq" id="WP_103983314.1">
    <property type="nucleotide sequence ID" value="NZ_FNVS01000008.1"/>
</dbReference>
<dbReference type="EMBL" id="FNVS01000008">
    <property type="protein sequence ID" value="SEF86526.1"/>
    <property type="molecule type" value="Genomic_DNA"/>
</dbReference>
<comment type="caution">
    <text evidence="1">The sequence shown here is derived from an EMBL/GenBank/DDBJ whole genome shotgun (WGS) entry which is preliminary data.</text>
</comment>
<keyword evidence="2" id="KW-1185">Reference proteome</keyword>
<evidence type="ECO:0000313" key="2">
    <source>
        <dbReference type="Proteomes" id="UP000236725"/>
    </source>
</evidence>
<dbReference type="Proteomes" id="UP000236725">
    <property type="component" value="Unassembled WGS sequence"/>
</dbReference>
<protein>
    <submittedName>
        <fullName evidence="1">Uncharacterized protein</fullName>
    </submittedName>
</protein>
<gene>
    <name evidence="1" type="ORF">SAMN05444001_108122</name>
</gene>
<reference evidence="1 2" key="1">
    <citation type="submission" date="2016-10" db="EMBL/GenBank/DDBJ databases">
        <authorList>
            <person name="Varghese N."/>
            <person name="Submissions S."/>
        </authorList>
    </citation>
    <scope>NUCLEOTIDE SEQUENCE [LARGE SCALE GENOMIC DNA]</scope>
    <source>
        <strain evidence="1 2">DSM 29073</strain>
    </source>
</reference>
<dbReference type="AlphaFoldDB" id="A0A8G2F2T0"/>
<organism evidence="1 2">
    <name type="scientific">Parabacteroides chinchillae</name>
    <dbReference type="NCBI Taxonomy" id="871327"/>
    <lineage>
        <taxon>Bacteria</taxon>
        <taxon>Pseudomonadati</taxon>
        <taxon>Bacteroidota</taxon>
        <taxon>Bacteroidia</taxon>
        <taxon>Bacteroidales</taxon>
        <taxon>Tannerellaceae</taxon>
        <taxon>Parabacteroides</taxon>
    </lineage>
</organism>
<accession>A0A8G2F2T0</accession>